<comment type="caution">
    <text evidence="4">The sequence shown here is derived from an EMBL/GenBank/DDBJ whole genome shotgun (WGS) entry which is preliminary data.</text>
</comment>
<gene>
    <name evidence="4" type="ORF">DFP95_101871</name>
</gene>
<dbReference type="Pfam" id="PF08220">
    <property type="entry name" value="HTH_DeoR"/>
    <property type="match status" value="1"/>
</dbReference>
<dbReference type="Gene3D" id="1.10.10.10">
    <property type="entry name" value="Winged helix-like DNA-binding domain superfamily/Winged helix DNA-binding domain"/>
    <property type="match status" value="1"/>
</dbReference>
<keyword evidence="1" id="KW-0805">Transcription regulation</keyword>
<keyword evidence="5" id="KW-1185">Reference proteome</keyword>
<reference evidence="4 5" key="1">
    <citation type="submission" date="2018-07" db="EMBL/GenBank/DDBJ databases">
        <title>Genomic Encyclopedia of Type Strains, Phase III (KMG-III): the genomes of soil and plant-associated and newly described type strains.</title>
        <authorList>
            <person name="Whitman W."/>
        </authorList>
    </citation>
    <scope>NUCLEOTIDE SEQUENCE [LARGE SCALE GENOMIC DNA]</scope>
    <source>
        <strain evidence="4 5">CECT 8236</strain>
    </source>
</reference>
<keyword evidence="2" id="KW-0804">Transcription</keyword>
<dbReference type="SMART" id="SM00420">
    <property type="entry name" value="HTH_DEOR"/>
    <property type="match status" value="1"/>
</dbReference>
<dbReference type="InterPro" id="IPR036390">
    <property type="entry name" value="WH_DNA-bd_sf"/>
</dbReference>
<evidence type="ECO:0000259" key="3">
    <source>
        <dbReference type="PROSITE" id="PS51000"/>
    </source>
</evidence>
<organism evidence="4 5">
    <name type="scientific">Cohnella lupini</name>
    <dbReference type="NCBI Taxonomy" id="1294267"/>
    <lineage>
        <taxon>Bacteria</taxon>
        <taxon>Bacillati</taxon>
        <taxon>Bacillota</taxon>
        <taxon>Bacilli</taxon>
        <taxon>Bacillales</taxon>
        <taxon>Paenibacillaceae</taxon>
        <taxon>Cohnella</taxon>
    </lineage>
</organism>
<proteinExistence type="predicted"/>
<dbReference type="InterPro" id="IPR050313">
    <property type="entry name" value="Carb_Metab_HTH_regulators"/>
</dbReference>
<dbReference type="AlphaFoldDB" id="A0A3D9IX97"/>
<evidence type="ECO:0000313" key="5">
    <source>
        <dbReference type="Proteomes" id="UP000256869"/>
    </source>
</evidence>
<dbReference type="PANTHER" id="PTHR30363:SF44">
    <property type="entry name" value="AGA OPERON TRANSCRIPTIONAL REPRESSOR-RELATED"/>
    <property type="match status" value="1"/>
</dbReference>
<dbReference type="Proteomes" id="UP000256869">
    <property type="component" value="Unassembled WGS sequence"/>
</dbReference>
<evidence type="ECO:0000256" key="2">
    <source>
        <dbReference type="ARBA" id="ARBA00023163"/>
    </source>
</evidence>
<dbReference type="PRINTS" id="PR00037">
    <property type="entry name" value="HTHLACR"/>
</dbReference>
<name>A0A3D9IX97_9BACL</name>
<dbReference type="Gene3D" id="3.40.50.1360">
    <property type="match status" value="1"/>
</dbReference>
<dbReference type="Pfam" id="PF00455">
    <property type="entry name" value="DeoRC"/>
    <property type="match status" value="1"/>
</dbReference>
<feature type="domain" description="HTH deoR-type" evidence="3">
    <location>
        <begin position="3"/>
        <end position="58"/>
    </location>
</feature>
<dbReference type="InterPro" id="IPR001034">
    <property type="entry name" value="DeoR_HTH"/>
</dbReference>
<dbReference type="PANTHER" id="PTHR30363">
    <property type="entry name" value="HTH-TYPE TRANSCRIPTIONAL REGULATOR SRLR-RELATED"/>
    <property type="match status" value="1"/>
</dbReference>
<evidence type="ECO:0000313" key="4">
    <source>
        <dbReference type="EMBL" id="RED66372.1"/>
    </source>
</evidence>
<evidence type="ECO:0000256" key="1">
    <source>
        <dbReference type="ARBA" id="ARBA00023015"/>
    </source>
</evidence>
<dbReference type="SMART" id="SM01134">
    <property type="entry name" value="DeoRC"/>
    <property type="match status" value="1"/>
</dbReference>
<protein>
    <submittedName>
        <fullName evidence="4">DeoR family transcriptional regulator</fullName>
    </submittedName>
</protein>
<dbReference type="GO" id="GO:0003700">
    <property type="term" value="F:DNA-binding transcription factor activity"/>
    <property type="evidence" value="ECO:0007669"/>
    <property type="project" value="InterPro"/>
</dbReference>
<dbReference type="SUPFAM" id="SSF100950">
    <property type="entry name" value="NagB/RpiA/CoA transferase-like"/>
    <property type="match status" value="1"/>
</dbReference>
<dbReference type="RefSeq" id="WP_115991285.1">
    <property type="nucleotide sequence ID" value="NZ_QRDY01000001.1"/>
</dbReference>
<dbReference type="OrthoDB" id="9797223at2"/>
<dbReference type="SUPFAM" id="SSF46785">
    <property type="entry name" value="Winged helix' DNA-binding domain"/>
    <property type="match status" value="1"/>
</dbReference>
<sequence>MLAAERKQRIVDYVRQYNTATVSTLAREFNVHEATIRRDLGEIESEGIFRRTHGGVIFEQWTNDEPSFSERSTQNLDQKMRIGKMAASLVQDGDHIIIDSGTTTLHIAKNLVQRSNITVVTNDMNVAAELRDAPRIKVILTGGELYPSSYMLNGMFTDHVLGSLHTLKAFIGIPALHPQYGLMHPEAPLVPAKQGMIRAAREIIVVTDNTKIGKLSLHTVAPNSAIHTLITGKEASEQDLQPFRDSGITVHTV</sequence>
<dbReference type="PROSITE" id="PS51000">
    <property type="entry name" value="HTH_DEOR_2"/>
    <property type="match status" value="1"/>
</dbReference>
<dbReference type="InterPro" id="IPR037171">
    <property type="entry name" value="NagB/RpiA_transferase-like"/>
</dbReference>
<dbReference type="InterPro" id="IPR036388">
    <property type="entry name" value="WH-like_DNA-bd_sf"/>
</dbReference>
<dbReference type="EMBL" id="QRDY01000001">
    <property type="protein sequence ID" value="RED66372.1"/>
    <property type="molecule type" value="Genomic_DNA"/>
</dbReference>
<accession>A0A3D9IX97</accession>
<dbReference type="InterPro" id="IPR014036">
    <property type="entry name" value="DeoR-like_C"/>
</dbReference>